<accession>A0A2S2Q2Q2</accession>
<evidence type="ECO:0000313" key="1">
    <source>
        <dbReference type="EMBL" id="MBY71964.1"/>
    </source>
</evidence>
<sequence>MKIKHANHIGIKCSSYEAVFGNTIKMVLANSIIPKNVLPRLRTEENLEVALTDPKINIVEVGEIDEIDQEPDDGVETLGETEYVEIRDVENIIPAWIQKIKQHEKESNIGL</sequence>
<dbReference type="EMBL" id="GGMS01002761">
    <property type="protein sequence ID" value="MBY71964.1"/>
    <property type="molecule type" value="Transcribed_RNA"/>
</dbReference>
<dbReference type="AlphaFoldDB" id="A0A2S2Q2Q2"/>
<gene>
    <name evidence="1" type="ORF">g.88635</name>
</gene>
<protein>
    <submittedName>
        <fullName evidence="1">Uncharacterized protein</fullName>
    </submittedName>
</protein>
<name>A0A2S2Q2Q2_9HEMI</name>
<dbReference type="OrthoDB" id="6593839at2759"/>
<reference evidence="1" key="1">
    <citation type="submission" date="2018-04" db="EMBL/GenBank/DDBJ databases">
        <title>Transcriptome assembly of Sipha flava.</title>
        <authorList>
            <person name="Scully E.D."/>
            <person name="Geib S.M."/>
            <person name="Palmer N.A."/>
            <person name="Koch K."/>
            <person name="Bradshaw J."/>
            <person name="Heng-Moss T."/>
            <person name="Sarath G."/>
        </authorList>
    </citation>
    <scope>NUCLEOTIDE SEQUENCE</scope>
</reference>
<organism evidence="1">
    <name type="scientific">Sipha flava</name>
    <name type="common">yellow sugarcane aphid</name>
    <dbReference type="NCBI Taxonomy" id="143950"/>
    <lineage>
        <taxon>Eukaryota</taxon>
        <taxon>Metazoa</taxon>
        <taxon>Ecdysozoa</taxon>
        <taxon>Arthropoda</taxon>
        <taxon>Hexapoda</taxon>
        <taxon>Insecta</taxon>
        <taxon>Pterygota</taxon>
        <taxon>Neoptera</taxon>
        <taxon>Paraneoptera</taxon>
        <taxon>Hemiptera</taxon>
        <taxon>Sternorrhyncha</taxon>
        <taxon>Aphidomorpha</taxon>
        <taxon>Aphidoidea</taxon>
        <taxon>Aphididae</taxon>
        <taxon>Sipha</taxon>
    </lineage>
</organism>
<proteinExistence type="predicted"/>